<keyword evidence="3" id="KW-1185">Reference proteome</keyword>
<evidence type="ECO:0000313" key="3">
    <source>
        <dbReference type="Proteomes" id="UP001597308"/>
    </source>
</evidence>
<feature type="compositionally biased region" description="Acidic residues" evidence="1">
    <location>
        <begin position="284"/>
        <end position="297"/>
    </location>
</feature>
<sequence>MSVVLYALGVLLLLWSGFLLVTGDMIATLDIAANLAGSGAFAIGLGAVADAIGRLTRAVASRSGEAPSEAPALPFIRRAPAAAPAEPVAEPRPEPAFGDLSRHEPELEPVAPPSRREPSPPRVTEPAPRVQAPARAAEPAEPAAPVVETPPVVAPILGGGVLAAAYGAGALTSPERDRQDEIRHEADEPEPPADTEPLEPTAEDVEPEPVPAPEPEKPEPRVPEWLARARARREARAQSEVQPDHDDARPVEDDAPAPQVADEPLAAEPEAPAAEATAETREIEIDDAPLSEGTEETDPSRQVVREGEHNGVYYRFFADGSIEAQREHGARRFASIEELRATIIAARGRLDEDDDADVAPTGTTDEPAAAAEPESAPAGQDAAELVDPAEAPEPEPQPDAEPEPRPEPEPTPASEPKLAGDDEFEAALAALEGRPSVTPR</sequence>
<accession>A0ABW4K5M9</accession>
<evidence type="ECO:0000256" key="1">
    <source>
        <dbReference type="SAM" id="MobiDB-lite"/>
    </source>
</evidence>
<feature type="compositionally biased region" description="Basic and acidic residues" evidence="1">
    <location>
        <begin position="174"/>
        <end position="186"/>
    </location>
</feature>
<organism evidence="2 3">
    <name type="scientific">Methylopila henanensis</name>
    <dbReference type="NCBI Taxonomy" id="873516"/>
    <lineage>
        <taxon>Bacteria</taxon>
        <taxon>Pseudomonadati</taxon>
        <taxon>Pseudomonadota</taxon>
        <taxon>Alphaproteobacteria</taxon>
        <taxon>Hyphomicrobiales</taxon>
        <taxon>Methylopilaceae</taxon>
        <taxon>Methylopila</taxon>
    </lineage>
</organism>
<feature type="region of interest" description="Disordered" evidence="1">
    <location>
        <begin position="170"/>
        <end position="307"/>
    </location>
</feature>
<proteinExistence type="predicted"/>
<feature type="compositionally biased region" description="Basic and acidic residues" evidence="1">
    <location>
        <begin position="232"/>
        <end position="252"/>
    </location>
</feature>
<feature type="compositionally biased region" description="Acidic residues" evidence="1">
    <location>
        <begin position="187"/>
        <end position="207"/>
    </location>
</feature>
<evidence type="ECO:0000313" key="2">
    <source>
        <dbReference type="EMBL" id="MFD1703009.1"/>
    </source>
</evidence>
<feature type="compositionally biased region" description="Low complexity" evidence="1">
    <location>
        <begin position="263"/>
        <end position="277"/>
    </location>
</feature>
<gene>
    <name evidence="2" type="ORF">ACFSCV_08325</name>
</gene>
<feature type="compositionally biased region" description="Low complexity" evidence="1">
    <location>
        <begin position="366"/>
        <end position="389"/>
    </location>
</feature>
<feature type="compositionally biased region" description="Acidic residues" evidence="1">
    <location>
        <begin position="390"/>
        <end position="401"/>
    </location>
</feature>
<comment type="caution">
    <text evidence="2">The sequence shown here is derived from an EMBL/GenBank/DDBJ whole genome shotgun (WGS) entry which is preliminary data.</text>
</comment>
<feature type="region of interest" description="Disordered" evidence="1">
    <location>
        <begin position="83"/>
        <end position="148"/>
    </location>
</feature>
<reference evidence="3" key="1">
    <citation type="journal article" date="2019" name="Int. J. Syst. Evol. Microbiol.">
        <title>The Global Catalogue of Microorganisms (GCM) 10K type strain sequencing project: providing services to taxonomists for standard genome sequencing and annotation.</title>
        <authorList>
            <consortium name="The Broad Institute Genomics Platform"/>
            <consortium name="The Broad Institute Genome Sequencing Center for Infectious Disease"/>
            <person name="Wu L."/>
            <person name="Ma J."/>
        </authorList>
    </citation>
    <scope>NUCLEOTIDE SEQUENCE [LARGE SCALE GENOMIC DNA]</scope>
    <source>
        <strain evidence="3">KCTC 23707</strain>
    </source>
</reference>
<feature type="compositionally biased region" description="Low complexity" evidence="1">
    <location>
        <begin position="122"/>
        <end position="148"/>
    </location>
</feature>
<protein>
    <submittedName>
        <fullName evidence="2">Uncharacterized protein</fullName>
    </submittedName>
</protein>
<dbReference type="RefSeq" id="WP_378798804.1">
    <property type="nucleotide sequence ID" value="NZ_JBHUER010000004.1"/>
</dbReference>
<name>A0ABW4K5M9_9HYPH</name>
<dbReference type="EMBL" id="JBHUER010000004">
    <property type="protein sequence ID" value="MFD1703009.1"/>
    <property type="molecule type" value="Genomic_DNA"/>
</dbReference>
<feature type="region of interest" description="Disordered" evidence="1">
    <location>
        <begin position="346"/>
        <end position="440"/>
    </location>
</feature>
<dbReference type="Proteomes" id="UP001597308">
    <property type="component" value="Unassembled WGS sequence"/>
</dbReference>